<gene>
    <name evidence="7" type="ORF">AZ78_2662</name>
</gene>
<dbReference type="InterPro" id="IPR015813">
    <property type="entry name" value="Pyrv/PenolPyrv_kinase-like_dom"/>
</dbReference>
<evidence type="ECO:0000313" key="8">
    <source>
        <dbReference type="Proteomes" id="UP000023435"/>
    </source>
</evidence>
<dbReference type="AlphaFoldDB" id="A0A108U9R0"/>
<feature type="binding site" evidence="5">
    <location>
        <position position="163"/>
    </location>
    <ligand>
        <name>Mg(2+)</name>
        <dbReference type="ChEBI" id="CHEBI:18420"/>
    </ligand>
</feature>
<feature type="binding site" evidence="4">
    <location>
        <position position="74"/>
    </location>
    <ligand>
        <name>substrate</name>
    </ligand>
</feature>
<feature type="binding site" evidence="5">
    <location>
        <position position="136"/>
    </location>
    <ligand>
        <name>Mg(2+)</name>
        <dbReference type="ChEBI" id="CHEBI:18420"/>
    </ligand>
</feature>
<evidence type="ECO:0000256" key="1">
    <source>
        <dbReference type="ARBA" id="ARBA00001946"/>
    </source>
</evidence>
<dbReference type="GO" id="GO:0000287">
    <property type="term" value="F:magnesium ion binding"/>
    <property type="evidence" value="ECO:0007669"/>
    <property type="project" value="TreeGrafter"/>
</dbReference>
<feature type="binding site" evidence="4">
    <location>
        <position position="136"/>
    </location>
    <ligand>
        <name>substrate</name>
    </ligand>
</feature>
<evidence type="ECO:0000256" key="5">
    <source>
        <dbReference type="PIRSR" id="PIRSR015582-2"/>
    </source>
</evidence>
<evidence type="ECO:0000259" key="6">
    <source>
        <dbReference type="Pfam" id="PF03328"/>
    </source>
</evidence>
<dbReference type="EMBL" id="JAJA02000001">
    <property type="protein sequence ID" value="KWS05111.1"/>
    <property type="molecule type" value="Genomic_DNA"/>
</dbReference>
<dbReference type="GO" id="GO:0006107">
    <property type="term" value="P:oxaloacetate metabolic process"/>
    <property type="evidence" value="ECO:0007669"/>
    <property type="project" value="TreeGrafter"/>
</dbReference>
<dbReference type="PANTHER" id="PTHR32308">
    <property type="entry name" value="LYASE BETA SUBUNIT, PUTATIVE (AFU_ORTHOLOGUE AFUA_4G13030)-RELATED"/>
    <property type="match status" value="1"/>
</dbReference>
<evidence type="ECO:0000256" key="4">
    <source>
        <dbReference type="PIRSR" id="PIRSR015582-1"/>
    </source>
</evidence>
<keyword evidence="2 5" id="KW-0479">Metal-binding</keyword>
<dbReference type="SUPFAM" id="SSF51621">
    <property type="entry name" value="Phosphoenolpyruvate/pyruvate domain"/>
    <property type="match status" value="1"/>
</dbReference>
<dbReference type="InterPro" id="IPR011206">
    <property type="entry name" value="Citrate_lyase_beta/mcl1/mcl2"/>
</dbReference>
<accession>A0A108U9R0</accession>
<keyword evidence="7" id="KW-0456">Lyase</keyword>
<dbReference type="Gene3D" id="3.20.20.60">
    <property type="entry name" value="Phosphoenolpyruvate-binding domains"/>
    <property type="match status" value="1"/>
</dbReference>
<dbReference type="GO" id="GO:0016829">
    <property type="term" value="F:lyase activity"/>
    <property type="evidence" value="ECO:0007669"/>
    <property type="project" value="UniProtKB-KW"/>
</dbReference>
<keyword evidence="3 5" id="KW-0460">Magnesium</keyword>
<comment type="cofactor">
    <cofactor evidence="1">
        <name>Mg(2+)</name>
        <dbReference type="ChEBI" id="CHEBI:18420"/>
    </cofactor>
</comment>
<reference evidence="7 8" key="1">
    <citation type="journal article" date="2014" name="Genome Announc.">
        <title>Draft Genome Sequence of Lysobacter capsici AZ78, a Bacterium Antagonistic to Plant-Pathogenic Oomycetes.</title>
        <authorList>
            <person name="Puopolo G."/>
            <person name="Sonego P."/>
            <person name="Engelen K."/>
            <person name="Pertot I."/>
        </authorList>
    </citation>
    <scope>NUCLEOTIDE SEQUENCE [LARGE SCALE GENOMIC DNA]</scope>
    <source>
        <strain evidence="7 8">AZ78</strain>
    </source>
</reference>
<keyword evidence="8" id="KW-1185">Reference proteome</keyword>
<dbReference type="PIRSF" id="PIRSF015582">
    <property type="entry name" value="Cit_lyase_B"/>
    <property type="match status" value="1"/>
</dbReference>
<evidence type="ECO:0000256" key="3">
    <source>
        <dbReference type="ARBA" id="ARBA00022842"/>
    </source>
</evidence>
<name>A0A108U9R0_9GAMM</name>
<dbReference type="Proteomes" id="UP000023435">
    <property type="component" value="Unassembled WGS sequence"/>
</dbReference>
<organism evidence="7 8">
    <name type="scientific">Lysobacter capsici AZ78</name>
    <dbReference type="NCBI Taxonomy" id="1444315"/>
    <lineage>
        <taxon>Bacteria</taxon>
        <taxon>Pseudomonadati</taxon>
        <taxon>Pseudomonadota</taxon>
        <taxon>Gammaproteobacteria</taxon>
        <taxon>Lysobacterales</taxon>
        <taxon>Lysobacteraceae</taxon>
        <taxon>Lysobacter</taxon>
    </lineage>
</organism>
<proteinExistence type="predicted"/>
<dbReference type="InterPro" id="IPR040442">
    <property type="entry name" value="Pyrv_kinase-like_dom_sf"/>
</dbReference>
<sequence>MISIRRGGRMRSKLFVPGVRPELFDKALAGDADALSLDLEDAVAEERKAAARIAVAAFVGSEAVAASRKAIIVRVNDPTSPHFAADLAAVARDGVALINLPKIESAAALHEAIAAIERAEALNGVSQPIRLLVNIETPRALLHAADIAAAHPRVAGLQLGLADLFEDAGIERYDLANVHSAMFAVRMAAAAADVFALDSAYADLHDEAGYVAEARAARRLGFLGKTCLHPRQVALANSAFAATPAELEAARRIVDAARAAPDGGRGVFVVDGRMIDLPFLKRAQALLASARRT</sequence>
<evidence type="ECO:0000256" key="2">
    <source>
        <dbReference type="ARBA" id="ARBA00022723"/>
    </source>
</evidence>
<dbReference type="InterPro" id="IPR005000">
    <property type="entry name" value="Aldolase/citrate-lyase_domain"/>
</dbReference>
<evidence type="ECO:0000313" key="7">
    <source>
        <dbReference type="EMBL" id="KWS05111.1"/>
    </source>
</evidence>
<protein>
    <submittedName>
        <fullName evidence="7">Malyl-CoA lyase</fullName>
        <ecNumber evidence="7">4.1.3.24</ecNumber>
    </submittedName>
</protein>
<dbReference type="PANTHER" id="PTHR32308:SF10">
    <property type="entry name" value="CITRATE LYASE SUBUNIT BETA"/>
    <property type="match status" value="1"/>
</dbReference>
<comment type="caution">
    <text evidence="7">The sequence shown here is derived from an EMBL/GenBank/DDBJ whole genome shotgun (WGS) entry which is preliminary data.</text>
</comment>
<dbReference type="Pfam" id="PF03328">
    <property type="entry name" value="HpcH_HpaI"/>
    <property type="match status" value="1"/>
</dbReference>
<feature type="domain" description="HpcH/HpaI aldolase/citrate lyase" evidence="6">
    <location>
        <begin position="11"/>
        <end position="230"/>
    </location>
</feature>
<dbReference type="EC" id="4.1.3.24" evidence="7"/>